<comment type="similarity">
    <text evidence="4">Belongs to the methyl-accepting chemotaxis (MCP) protein family.</text>
</comment>
<gene>
    <name evidence="8" type="ORF">SAMN04488518_101817</name>
</gene>
<dbReference type="Pfam" id="PF11563">
    <property type="entry name" value="Protoglobin"/>
    <property type="match status" value="1"/>
</dbReference>
<keyword evidence="2" id="KW-0472">Membrane</keyword>
<organism evidence="8 9">
    <name type="scientific">Pseudovibrio ascidiaceicola</name>
    <dbReference type="NCBI Taxonomy" id="285279"/>
    <lineage>
        <taxon>Bacteria</taxon>
        <taxon>Pseudomonadati</taxon>
        <taxon>Pseudomonadota</taxon>
        <taxon>Alphaproteobacteria</taxon>
        <taxon>Hyphomicrobiales</taxon>
        <taxon>Stappiaceae</taxon>
        <taxon>Pseudovibrio</taxon>
    </lineage>
</organism>
<dbReference type="InterPro" id="IPR004089">
    <property type="entry name" value="MCPsignal_dom"/>
</dbReference>
<dbReference type="PROSITE" id="PS50192">
    <property type="entry name" value="T_SNARE"/>
    <property type="match status" value="1"/>
</dbReference>
<dbReference type="PANTHER" id="PTHR32089">
    <property type="entry name" value="METHYL-ACCEPTING CHEMOTAXIS PROTEIN MCPB"/>
    <property type="match status" value="1"/>
</dbReference>
<dbReference type="PANTHER" id="PTHR32089:SF112">
    <property type="entry name" value="LYSOZYME-LIKE PROTEIN-RELATED"/>
    <property type="match status" value="1"/>
</dbReference>
<dbReference type="SMART" id="SM00283">
    <property type="entry name" value="MA"/>
    <property type="match status" value="1"/>
</dbReference>
<comment type="caution">
    <text evidence="8">The sequence shown here is derived from an EMBL/GenBank/DDBJ whole genome shotgun (WGS) entry which is preliminary data.</text>
</comment>
<feature type="domain" description="T-SNARE coiled-coil homology" evidence="7">
    <location>
        <begin position="342"/>
        <end position="404"/>
    </location>
</feature>
<evidence type="ECO:0000256" key="1">
    <source>
        <dbReference type="ARBA" id="ARBA00004429"/>
    </source>
</evidence>
<dbReference type="EMBL" id="FOSK01000001">
    <property type="protein sequence ID" value="SFK02480.1"/>
    <property type="molecule type" value="Genomic_DNA"/>
</dbReference>
<keyword evidence="9" id="KW-1185">Reference proteome</keyword>
<dbReference type="Pfam" id="PF00015">
    <property type="entry name" value="MCPsignal"/>
    <property type="match status" value="1"/>
</dbReference>
<dbReference type="SUPFAM" id="SSF46458">
    <property type="entry name" value="Globin-like"/>
    <property type="match status" value="1"/>
</dbReference>
<keyword evidence="2" id="KW-1003">Cell membrane</keyword>
<protein>
    <submittedName>
        <fullName evidence="8">Methyl-accepting chemotaxis protein</fullName>
    </submittedName>
</protein>
<evidence type="ECO:0000256" key="5">
    <source>
        <dbReference type="PROSITE-ProRule" id="PRU00284"/>
    </source>
</evidence>
<evidence type="ECO:0000259" key="7">
    <source>
        <dbReference type="PROSITE" id="PS50192"/>
    </source>
</evidence>
<dbReference type="InterPro" id="IPR039379">
    <property type="entry name" value="Protoglobin_sensor_dom"/>
</dbReference>
<dbReference type="Gene3D" id="1.10.287.950">
    <property type="entry name" value="Methyl-accepting chemotaxis protein"/>
    <property type="match status" value="1"/>
</dbReference>
<evidence type="ECO:0000256" key="2">
    <source>
        <dbReference type="ARBA" id="ARBA00022519"/>
    </source>
</evidence>
<evidence type="ECO:0000259" key="6">
    <source>
        <dbReference type="PROSITE" id="PS50111"/>
    </source>
</evidence>
<dbReference type="InterPro" id="IPR000727">
    <property type="entry name" value="T_SNARE_dom"/>
</dbReference>
<dbReference type="SUPFAM" id="SSF58104">
    <property type="entry name" value="Methyl-accepting chemotaxis protein (MCP) signaling domain"/>
    <property type="match status" value="1"/>
</dbReference>
<dbReference type="InterPro" id="IPR044398">
    <property type="entry name" value="Globin-sensor_dom"/>
</dbReference>
<dbReference type="RefSeq" id="WP_093516884.1">
    <property type="nucleotide sequence ID" value="NZ_FOSK01000001.1"/>
</dbReference>
<dbReference type="CDD" id="cd01068">
    <property type="entry name" value="globin_sensor"/>
    <property type="match status" value="1"/>
</dbReference>
<dbReference type="InterPro" id="IPR009050">
    <property type="entry name" value="Globin-like_sf"/>
</dbReference>
<evidence type="ECO:0000313" key="9">
    <source>
        <dbReference type="Proteomes" id="UP000199598"/>
    </source>
</evidence>
<reference evidence="8 9" key="1">
    <citation type="submission" date="2016-10" db="EMBL/GenBank/DDBJ databases">
        <authorList>
            <person name="Varghese N."/>
            <person name="Submissions S."/>
        </authorList>
    </citation>
    <scope>NUCLEOTIDE SEQUENCE [LARGE SCALE GENOMIC DNA]</scope>
    <source>
        <strain evidence="8 9">DSM 16392</strain>
    </source>
</reference>
<dbReference type="InterPro" id="IPR012292">
    <property type="entry name" value="Globin/Proto"/>
</dbReference>
<proteinExistence type="inferred from homology"/>
<dbReference type="Proteomes" id="UP000199598">
    <property type="component" value="Unassembled WGS sequence"/>
</dbReference>
<feature type="domain" description="Methyl-accepting transducer" evidence="6">
    <location>
        <begin position="190"/>
        <end position="419"/>
    </location>
</feature>
<sequence>MSETIDDRLKYHCISSAELEELGNSQDIIMAIMPEVLDEFYRHIRNFPETLKFFKNEEHMRHAREKQHEHWRLICSGKLDDDYAQSVQRIGRTHQRLGLTPQWYIGAYSRLGTLLNTALLEQSGGGLFSRSSRASKNLPAILNKVILLDMDLALAVYDQTGEEARQEFLTDLAEHFEGSVGQVTSSIASAADQLHGSAVSLSGNSEHTNEISSSVAAASLDASQNVEAVRSATEELGTAISEIAEQVHKTTITASNATLASTKAFQQVNHLSQVAIEIGDIIDLITQISEQTNLLALNATIEAARAGELGKGFAVVAHEVKSLAQQTANATVQISDQISGIQESTSESKEAISEIKVIIEEMNDSANAIASAVEQQGIATQSIAVNIRDAALGTTQVSDSIGQVQKAADETDKTASGVLDAAQILSNQAADLRSSVGTFLGNLR</sequence>
<dbReference type="Gene3D" id="1.10.490.10">
    <property type="entry name" value="Globins"/>
    <property type="match status" value="1"/>
</dbReference>
<keyword evidence="2" id="KW-0997">Cell inner membrane</keyword>
<evidence type="ECO:0000313" key="8">
    <source>
        <dbReference type="EMBL" id="SFK02480.1"/>
    </source>
</evidence>
<dbReference type="PROSITE" id="PS50111">
    <property type="entry name" value="CHEMOTAXIS_TRANSDUC_2"/>
    <property type="match status" value="1"/>
</dbReference>
<keyword evidence="3 5" id="KW-0807">Transducer</keyword>
<evidence type="ECO:0000256" key="4">
    <source>
        <dbReference type="ARBA" id="ARBA00029447"/>
    </source>
</evidence>
<evidence type="ECO:0000256" key="3">
    <source>
        <dbReference type="ARBA" id="ARBA00023224"/>
    </source>
</evidence>
<comment type="subcellular location">
    <subcellularLocation>
        <location evidence="1">Cell inner membrane</location>
        <topology evidence="1">Multi-pass membrane protein</topology>
    </subcellularLocation>
</comment>
<name>A0A1I3W4W4_9HYPH</name>
<accession>A0A1I3W4W4</accession>